<feature type="transmembrane region" description="Helical" evidence="7">
    <location>
        <begin position="50"/>
        <end position="71"/>
    </location>
</feature>
<dbReference type="Proteomes" id="UP000014227">
    <property type="component" value="Chromosome I"/>
</dbReference>
<dbReference type="InterPro" id="IPR036259">
    <property type="entry name" value="MFS_trans_sf"/>
</dbReference>
<feature type="transmembrane region" description="Helical" evidence="7">
    <location>
        <begin position="314"/>
        <end position="337"/>
    </location>
</feature>
<feature type="transmembrane region" description="Helical" evidence="7">
    <location>
        <begin position="20"/>
        <end position="38"/>
    </location>
</feature>
<dbReference type="AlphaFoldDB" id="S0EX55"/>
<feature type="transmembrane region" description="Helical" evidence="7">
    <location>
        <begin position="110"/>
        <end position="129"/>
    </location>
</feature>
<dbReference type="CDD" id="cd06173">
    <property type="entry name" value="MFS_MefA_like"/>
    <property type="match status" value="1"/>
</dbReference>
<reference evidence="10" key="1">
    <citation type="submission" date="2013-03" db="EMBL/GenBank/DDBJ databases">
        <title>Genome sequence of Chthonomonas calidirosea, the first sequenced genome from the Armatimonadetes phylum (formally candidate division OP10).</title>
        <authorList>
            <person name="Lee K.C.Y."/>
            <person name="Morgan X.C."/>
            <person name="Dunfield P.F."/>
            <person name="Tamas I."/>
            <person name="Houghton K.M."/>
            <person name="Vyssotski M."/>
            <person name="Ryan J.L.J."/>
            <person name="Lagutin K."/>
            <person name="McDonald I.R."/>
            <person name="Stott M.B."/>
        </authorList>
    </citation>
    <scope>NUCLEOTIDE SEQUENCE [LARGE SCALE GENOMIC DNA]</scope>
    <source>
        <strain evidence="10">DSM 23976 / ICMP 18418 / T49</strain>
    </source>
</reference>
<evidence type="ECO:0000256" key="7">
    <source>
        <dbReference type="SAM" id="Phobius"/>
    </source>
</evidence>
<dbReference type="SUPFAM" id="SSF103473">
    <property type="entry name" value="MFS general substrate transporter"/>
    <property type="match status" value="1"/>
</dbReference>
<protein>
    <submittedName>
        <fullName evidence="9">Arabinose efflux permease</fullName>
    </submittedName>
</protein>
<evidence type="ECO:0000256" key="6">
    <source>
        <dbReference type="ARBA" id="ARBA00023136"/>
    </source>
</evidence>
<feature type="transmembrane region" description="Helical" evidence="7">
    <location>
        <begin position="290"/>
        <end position="308"/>
    </location>
</feature>
<name>S0EX55_CHTCT</name>
<keyword evidence="3" id="KW-1003">Cell membrane</keyword>
<evidence type="ECO:0000259" key="8">
    <source>
        <dbReference type="PROSITE" id="PS50850"/>
    </source>
</evidence>
<sequence length="424" mass="46150">MLIEERIGPFYPFRFRNFRLFFIGQLISVAGTWMQQVAESWLVYHLTQSATWLGIVSGTGALCYVAFAFAGGQVADRYPRRNVLLITQTAAMLLAFTLAFLAWPHSPIPIQPWHIALMAGLLGIVRAYTMPSQQAFVTDMVDDRRALPGAIALNSLRFNLARFIGPALAGFVLVQQGAEACFFWNGISFLAVILSLLLMRMENQSVKPHRQPIKEGLTYVLRTRSVLQVIVLIATASLLLWPVTTLLPVFAQLFHVGKQGYSTMVSTNGLGAALAGLSLAWFGLRIPRRYTIFAGAIGLGLSSLMFISAASYRLALACLLLIGFCMILCGISANTFVQEQVPDALRGRVMALYTLVFNALQPVGGLLIGLSADHFGAPRAVAINALLGIGLISLVIFWLSPQRHRVGVQPASASPPLSEGQGED</sequence>
<dbReference type="GO" id="GO:0005886">
    <property type="term" value="C:plasma membrane"/>
    <property type="evidence" value="ECO:0007669"/>
    <property type="project" value="UniProtKB-SubCell"/>
</dbReference>
<evidence type="ECO:0000313" key="10">
    <source>
        <dbReference type="Proteomes" id="UP000014227"/>
    </source>
</evidence>
<dbReference type="STRING" id="454171.CP488_00618"/>
<dbReference type="eggNOG" id="COG2814">
    <property type="taxonomic scope" value="Bacteria"/>
</dbReference>
<dbReference type="InterPro" id="IPR020846">
    <property type="entry name" value="MFS_dom"/>
</dbReference>
<dbReference type="Pfam" id="PF05977">
    <property type="entry name" value="MFS_3"/>
    <property type="match status" value="1"/>
</dbReference>
<evidence type="ECO:0000256" key="1">
    <source>
        <dbReference type="ARBA" id="ARBA00004651"/>
    </source>
</evidence>
<feature type="transmembrane region" description="Helical" evidence="7">
    <location>
        <begin position="83"/>
        <end position="104"/>
    </location>
</feature>
<dbReference type="HOGENOM" id="CLU_034180_11_2_0"/>
<keyword evidence="2" id="KW-0813">Transport</keyword>
<evidence type="ECO:0000256" key="5">
    <source>
        <dbReference type="ARBA" id="ARBA00022989"/>
    </source>
</evidence>
<feature type="transmembrane region" description="Helical" evidence="7">
    <location>
        <begin position="261"/>
        <end position="283"/>
    </location>
</feature>
<dbReference type="Gene3D" id="1.20.1250.20">
    <property type="entry name" value="MFS general substrate transporter like domains"/>
    <property type="match status" value="1"/>
</dbReference>
<dbReference type="PANTHER" id="PTHR23513:SF11">
    <property type="entry name" value="STAPHYLOFERRIN A TRANSPORTER"/>
    <property type="match status" value="1"/>
</dbReference>
<accession>S0EX55</accession>
<feature type="transmembrane region" description="Helical" evidence="7">
    <location>
        <begin position="150"/>
        <end position="176"/>
    </location>
</feature>
<feature type="transmembrane region" description="Helical" evidence="7">
    <location>
        <begin position="219"/>
        <end position="241"/>
    </location>
</feature>
<evidence type="ECO:0000256" key="2">
    <source>
        <dbReference type="ARBA" id="ARBA00022448"/>
    </source>
</evidence>
<keyword evidence="6 7" id="KW-0472">Membrane</keyword>
<dbReference type="InParanoid" id="S0EX55"/>
<gene>
    <name evidence="9" type="ORF">CCALI_00535</name>
</gene>
<dbReference type="FunCoup" id="S0EX55">
    <property type="interactions" value="3"/>
</dbReference>
<feature type="transmembrane region" description="Helical" evidence="7">
    <location>
        <begin position="349"/>
        <end position="368"/>
    </location>
</feature>
<keyword evidence="5 7" id="KW-1133">Transmembrane helix</keyword>
<comment type="subcellular location">
    <subcellularLocation>
        <location evidence="1">Cell membrane</location>
        <topology evidence="1">Multi-pass membrane protein</topology>
    </subcellularLocation>
</comment>
<organism evidence="9 10">
    <name type="scientific">Chthonomonas calidirosea (strain DSM 23976 / ICMP 18418 / T49)</name>
    <dbReference type="NCBI Taxonomy" id="1303518"/>
    <lineage>
        <taxon>Bacteria</taxon>
        <taxon>Bacillati</taxon>
        <taxon>Armatimonadota</taxon>
        <taxon>Chthonomonadia</taxon>
        <taxon>Chthonomonadales</taxon>
        <taxon>Chthonomonadaceae</taxon>
        <taxon>Chthonomonas</taxon>
    </lineage>
</organism>
<feature type="domain" description="Major facilitator superfamily (MFS) profile" evidence="8">
    <location>
        <begin position="17"/>
        <end position="405"/>
    </location>
</feature>
<dbReference type="GO" id="GO:0022857">
    <property type="term" value="F:transmembrane transporter activity"/>
    <property type="evidence" value="ECO:0007669"/>
    <property type="project" value="InterPro"/>
</dbReference>
<evidence type="ECO:0000256" key="4">
    <source>
        <dbReference type="ARBA" id="ARBA00022692"/>
    </source>
</evidence>
<dbReference type="EMBL" id="HF951689">
    <property type="protein sequence ID" value="CCW34368.1"/>
    <property type="molecule type" value="Genomic_DNA"/>
</dbReference>
<dbReference type="InterPro" id="IPR010290">
    <property type="entry name" value="TM_effector"/>
</dbReference>
<dbReference type="PANTHER" id="PTHR23513">
    <property type="entry name" value="INTEGRAL MEMBRANE EFFLUX PROTEIN-RELATED"/>
    <property type="match status" value="1"/>
</dbReference>
<proteinExistence type="predicted"/>
<keyword evidence="4 7" id="KW-0812">Transmembrane</keyword>
<feature type="transmembrane region" description="Helical" evidence="7">
    <location>
        <begin position="182"/>
        <end position="199"/>
    </location>
</feature>
<dbReference type="PATRIC" id="fig|1303518.3.peg.544"/>
<evidence type="ECO:0000313" key="9">
    <source>
        <dbReference type="EMBL" id="CCW34368.1"/>
    </source>
</evidence>
<keyword evidence="10" id="KW-1185">Reference proteome</keyword>
<dbReference type="PROSITE" id="PS50850">
    <property type="entry name" value="MFS"/>
    <property type="match status" value="1"/>
</dbReference>
<feature type="transmembrane region" description="Helical" evidence="7">
    <location>
        <begin position="380"/>
        <end position="399"/>
    </location>
</feature>
<dbReference type="KEGG" id="ccz:CCALI_00535"/>
<evidence type="ECO:0000256" key="3">
    <source>
        <dbReference type="ARBA" id="ARBA00022475"/>
    </source>
</evidence>